<sequence>MMLGLVILTRRVTRNHSSGVLANTPSMVGAASPPPCHTGAVTLSATLTRRGIPCPAREDGAGEAVVTRVQFLLLPPCLERAHALPLPCLDEAVVLSHQVANRNWGDIVRSKQSRQPSLGNNSPRTQTVNEARNPSPSNDKQRKQSSDNLPENRGEARN</sequence>
<protein>
    <submittedName>
        <fullName evidence="2">Uncharacterized protein</fullName>
    </submittedName>
</protein>
<dbReference type="EMBL" id="HBUF01235021">
    <property type="protein sequence ID" value="CAG6674885.1"/>
    <property type="molecule type" value="Transcribed_RNA"/>
</dbReference>
<feature type="region of interest" description="Disordered" evidence="1">
    <location>
        <begin position="106"/>
        <end position="158"/>
    </location>
</feature>
<dbReference type="EMBL" id="HBUF01235020">
    <property type="protein sequence ID" value="CAG6674882.1"/>
    <property type="molecule type" value="Transcribed_RNA"/>
</dbReference>
<feature type="compositionally biased region" description="Basic and acidic residues" evidence="1">
    <location>
        <begin position="139"/>
        <end position="158"/>
    </location>
</feature>
<dbReference type="EMBL" id="HBUF01235019">
    <property type="protein sequence ID" value="CAG6674880.1"/>
    <property type="molecule type" value="Transcribed_RNA"/>
</dbReference>
<evidence type="ECO:0000256" key="1">
    <source>
        <dbReference type="SAM" id="MobiDB-lite"/>
    </source>
</evidence>
<proteinExistence type="predicted"/>
<accession>A0A8D8SV82</accession>
<name>A0A8D8SV82_9HEMI</name>
<dbReference type="EMBL" id="HBUF01235018">
    <property type="protein sequence ID" value="CAG6674878.1"/>
    <property type="molecule type" value="Transcribed_RNA"/>
</dbReference>
<dbReference type="AlphaFoldDB" id="A0A8D8SV82"/>
<reference evidence="2" key="1">
    <citation type="submission" date="2021-05" db="EMBL/GenBank/DDBJ databases">
        <authorList>
            <person name="Alioto T."/>
            <person name="Alioto T."/>
            <person name="Gomez Garrido J."/>
        </authorList>
    </citation>
    <scope>NUCLEOTIDE SEQUENCE</scope>
</reference>
<feature type="compositionally biased region" description="Polar residues" evidence="1">
    <location>
        <begin position="113"/>
        <end position="138"/>
    </location>
</feature>
<evidence type="ECO:0000313" key="2">
    <source>
        <dbReference type="EMBL" id="CAG6674880.1"/>
    </source>
</evidence>
<organism evidence="2">
    <name type="scientific">Cacopsylla melanoneura</name>
    <dbReference type="NCBI Taxonomy" id="428564"/>
    <lineage>
        <taxon>Eukaryota</taxon>
        <taxon>Metazoa</taxon>
        <taxon>Ecdysozoa</taxon>
        <taxon>Arthropoda</taxon>
        <taxon>Hexapoda</taxon>
        <taxon>Insecta</taxon>
        <taxon>Pterygota</taxon>
        <taxon>Neoptera</taxon>
        <taxon>Paraneoptera</taxon>
        <taxon>Hemiptera</taxon>
        <taxon>Sternorrhyncha</taxon>
        <taxon>Psylloidea</taxon>
        <taxon>Psyllidae</taxon>
        <taxon>Psyllinae</taxon>
        <taxon>Cacopsylla</taxon>
    </lineage>
</organism>